<name>A0A9D9N2M1_9SPIR</name>
<reference evidence="1" key="1">
    <citation type="submission" date="2020-10" db="EMBL/GenBank/DDBJ databases">
        <authorList>
            <person name="Gilroy R."/>
        </authorList>
    </citation>
    <scope>NUCLEOTIDE SEQUENCE</scope>
    <source>
        <strain evidence="1">10532</strain>
    </source>
</reference>
<evidence type="ECO:0000313" key="1">
    <source>
        <dbReference type="EMBL" id="MBO8457878.1"/>
    </source>
</evidence>
<evidence type="ECO:0000313" key="2">
    <source>
        <dbReference type="Proteomes" id="UP000823638"/>
    </source>
</evidence>
<sequence>MKKIIALALVVFGVLSVLGAAVPAGLNLYPSEAKFTVVDKKGNEFKLGADINGVYEVLGKPGKVESSGDYTVSSYKSGMAFLSRKSDGLVESITVTKKGFTLGEAGFQVGKSTLEDVYTDYKNGLYKLFMEGRKLGIGFYSDLTVYGINGPSKVPYFDKESRFYKNAFMYVDFVFDGKNKKCESFKIYCLFEDLKSLSAEKGSFPSVELISLYDGNGNIFRAGESYEGVTEVLGEPDSVNTGTLYPPEKDKYNQVVSVYDSGVTFTYRKGFGRVERIITEKGGFKIRDKIIGVGSDFNTIYDLYCSGLVGVSFAGKDLSVTFGTGDEEFIPSEVENPEVYSIFVDFVFDYETQKCKRIILSCETGV</sequence>
<accession>A0A9D9N2M1</accession>
<proteinExistence type="predicted"/>
<dbReference type="EMBL" id="JADIMM010000080">
    <property type="protein sequence ID" value="MBO8457878.1"/>
    <property type="molecule type" value="Genomic_DNA"/>
</dbReference>
<comment type="caution">
    <text evidence="1">The sequence shown here is derived from an EMBL/GenBank/DDBJ whole genome shotgun (WGS) entry which is preliminary data.</text>
</comment>
<protein>
    <submittedName>
        <fullName evidence="1">Uncharacterized protein</fullName>
    </submittedName>
</protein>
<reference evidence="1" key="2">
    <citation type="journal article" date="2021" name="PeerJ">
        <title>Extensive microbial diversity within the chicken gut microbiome revealed by metagenomics and culture.</title>
        <authorList>
            <person name="Gilroy R."/>
            <person name="Ravi A."/>
            <person name="Getino M."/>
            <person name="Pursley I."/>
            <person name="Horton D.L."/>
            <person name="Alikhan N.F."/>
            <person name="Baker D."/>
            <person name="Gharbi K."/>
            <person name="Hall N."/>
            <person name="Watson M."/>
            <person name="Adriaenssens E.M."/>
            <person name="Foster-Nyarko E."/>
            <person name="Jarju S."/>
            <person name="Secka A."/>
            <person name="Antonio M."/>
            <person name="Oren A."/>
            <person name="Chaudhuri R.R."/>
            <person name="La Ragione R."/>
            <person name="Hildebrand F."/>
            <person name="Pallen M.J."/>
        </authorList>
    </citation>
    <scope>NUCLEOTIDE SEQUENCE</scope>
    <source>
        <strain evidence="1">10532</strain>
    </source>
</reference>
<dbReference type="Proteomes" id="UP000823638">
    <property type="component" value="Unassembled WGS sequence"/>
</dbReference>
<dbReference type="AlphaFoldDB" id="A0A9D9N2M1"/>
<organism evidence="1 2">
    <name type="scientific">Candidatus Gallitreponema excrementavium</name>
    <dbReference type="NCBI Taxonomy" id="2840840"/>
    <lineage>
        <taxon>Bacteria</taxon>
        <taxon>Pseudomonadati</taxon>
        <taxon>Spirochaetota</taxon>
        <taxon>Spirochaetia</taxon>
        <taxon>Spirochaetales</taxon>
        <taxon>Candidatus Gallitreponema</taxon>
    </lineage>
</organism>
<gene>
    <name evidence="1" type="ORF">IAA81_06580</name>
</gene>